<dbReference type="EMBL" id="JAVHJO010000017">
    <property type="protein sequence ID" value="KAK6525358.1"/>
    <property type="molecule type" value="Genomic_DNA"/>
</dbReference>
<accession>A0AAV9WTC1</accession>
<organism evidence="1 2">
    <name type="scientific">Orbilia ellipsospora</name>
    <dbReference type="NCBI Taxonomy" id="2528407"/>
    <lineage>
        <taxon>Eukaryota</taxon>
        <taxon>Fungi</taxon>
        <taxon>Dikarya</taxon>
        <taxon>Ascomycota</taxon>
        <taxon>Pezizomycotina</taxon>
        <taxon>Orbiliomycetes</taxon>
        <taxon>Orbiliales</taxon>
        <taxon>Orbiliaceae</taxon>
        <taxon>Orbilia</taxon>
    </lineage>
</organism>
<proteinExistence type="predicted"/>
<evidence type="ECO:0000313" key="2">
    <source>
        <dbReference type="Proteomes" id="UP001365542"/>
    </source>
</evidence>
<name>A0AAV9WTC1_9PEZI</name>
<dbReference type="Proteomes" id="UP001365542">
    <property type="component" value="Unassembled WGS sequence"/>
</dbReference>
<comment type="caution">
    <text evidence="1">The sequence shown here is derived from an EMBL/GenBank/DDBJ whole genome shotgun (WGS) entry which is preliminary data.</text>
</comment>
<evidence type="ECO:0000313" key="1">
    <source>
        <dbReference type="EMBL" id="KAK6525358.1"/>
    </source>
</evidence>
<keyword evidence="2" id="KW-1185">Reference proteome</keyword>
<protein>
    <submittedName>
        <fullName evidence="1">Uncharacterized protein</fullName>
    </submittedName>
</protein>
<dbReference type="AlphaFoldDB" id="A0AAV9WTC1"/>
<reference evidence="1 2" key="1">
    <citation type="submission" date="2019-10" db="EMBL/GenBank/DDBJ databases">
        <authorList>
            <person name="Palmer J.M."/>
        </authorList>
    </citation>
    <scope>NUCLEOTIDE SEQUENCE [LARGE SCALE GENOMIC DNA]</scope>
    <source>
        <strain evidence="1 2">TWF694</strain>
    </source>
</reference>
<gene>
    <name evidence="1" type="ORF">TWF694_005497</name>
</gene>
<sequence length="97" mass="11393">MAKYEELEKLYRNDRETLIKSVDNLLTISNVARNSRLDNLNAFLFHNPGVAQKFGLEAFEEALSTRPECYMQYYGDCEMQYFLLEQSTNYFLKQAMG</sequence>